<evidence type="ECO:0000256" key="4">
    <source>
        <dbReference type="ARBA" id="ARBA00022452"/>
    </source>
</evidence>
<evidence type="ECO:0000313" key="9">
    <source>
        <dbReference type="EMBL" id="MBB6083891.1"/>
    </source>
</evidence>
<dbReference type="Pfam" id="PF02321">
    <property type="entry name" value="OEP"/>
    <property type="match status" value="2"/>
</dbReference>
<evidence type="ECO:0000256" key="6">
    <source>
        <dbReference type="ARBA" id="ARBA00023136"/>
    </source>
</evidence>
<sequence length="474" mass="50506">MSTVRTALSALGLALSLALAAPAAGAADLLQAWEAAQARDPALAAARADRAAGQARAEQADGLWRPTLEARASAGRATQETWIRGARFAAPGLGSMQEADFDTSITGGTRTEYGIRLRQPLIDPGRDAEAGRLRHAAARAEAAWTAARQQAALQVAERYFDVLLGERERAALEVQRQAVARLLGQARARYRIGDGSILDTHEAQARLGQVEALVRDADTQLEIARAAFQDVTGLPAEALAPLRRDAPVLTAAPDEPLADWLARVERAGPAVLESLEAAAMAQRQADRARAAMRPSLDLVGEAGRSRLTGSGAFGEASQTANQWTVGLELRIPLYSGGVSDARYREALAERDGARHRAAADRQRAALLTRAAWLRLDAGAARIQALRQALEASAARRDATRLGVEEGERTTLDRLDAEREYAQAGLALDRALAALALDRLRLRALAGALDEAALESINQALGPEPSPTRTRSTRP</sequence>
<dbReference type="Gene3D" id="1.20.1600.10">
    <property type="entry name" value="Outer membrane efflux proteins (OEP)"/>
    <property type="match status" value="1"/>
</dbReference>
<feature type="chain" id="PRO_5031282243" evidence="8">
    <location>
        <begin position="27"/>
        <end position="474"/>
    </location>
</feature>
<keyword evidence="5" id="KW-0812">Transmembrane</keyword>
<dbReference type="GO" id="GO:0015288">
    <property type="term" value="F:porin activity"/>
    <property type="evidence" value="ECO:0007669"/>
    <property type="project" value="TreeGrafter"/>
</dbReference>
<keyword evidence="8" id="KW-0732">Signal</keyword>
<dbReference type="GO" id="GO:1990281">
    <property type="term" value="C:efflux pump complex"/>
    <property type="evidence" value="ECO:0007669"/>
    <property type="project" value="TreeGrafter"/>
</dbReference>
<organism evidence="9 10">
    <name type="scientific">Castellaniella defragrans</name>
    <name type="common">Alcaligenes defragrans</name>
    <dbReference type="NCBI Taxonomy" id="75697"/>
    <lineage>
        <taxon>Bacteria</taxon>
        <taxon>Pseudomonadati</taxon>
        <taxon>Pseudomonadota</taxon>
        <taxon>Betaproteobacteria</taxon>
        <taxon>Burkholderiales</taxon>
        <taxon>Alcaligenaceae</taxon>
        <taxon>Castellaniella</taxon>
    </lineage>
</organism>
<name>A0A7W9TP26_CASDE</name>
<evidence type="ECO:0000256" key="2">
    <source>
        <dbReference type="ARBA" id="ARBA00007613"/>
    </source>
</evidence>
<keyword evidence="7" id="KW-0998">Cell outer membrane</keyword>
<protein>
    <submittedName>
        <fullName evidence="9">Outer membrane protein</fullName>
    </submittedName>
</protein>
<reference evidence="9 10" key="1">
    <citation type="submission" date="2020-08" db="EMBL/GenBank/DDBJ databases">
        <title>Genomic Encyclopedia of Type Strains, Phase IV (KMG-IV): sequencing the most valuable type-strain genomes for metagenomic binning, comparative biology and taxonomic classification.</title>
        <authorList>
            <person name="Goeker M."/>
        </authorList>
    </citation>
    <scope>NUCLEOTIDE SEQUENCE [LARGE SCALE GENOMIC DNA]</scope>
    <source>
        <strain evidence="9 10">DSM 12141</strain>
    </source>
</reference>
<evidence type="ECO:0000256" key="8">
    <source>
        <dbReference type="SAM" id="SignalP"/>
    </source>
</evidence>
<keyword evidence="6" id="KW-0472">Membrane</keyword>
<evidence type="ECO:0000313" key="10">
    <source>
        <dbReference type="Proteomes" id="UP000541136"/>
    </source>
</evidence>
<dbReference type="AlphaFoldDB" id="A0A7W9TP26"/>
<comment type="similarity">
    <text evidence="2">Belongs to the outer membrane factor (OMF) (TC 1.B.17) family.</text>
</comment>
<dbReference type="InterPro" id="IPR051906">
    <property type="entry name" value="TolC-like"/>
</dbReference>
<dbReference type="Proteomes" id="UP000541136">
    <property type="component" value="Unassembled WGS sequence"/>
</dbReference>
<feature type="signal peptide" evidence="8">
    <location>
        <begin position="1"/>
        <end position="26"/>
    </location>
</feature>
<keyword evidence="4" id="KW-1134">Transmembrane beta strand</keyword>
<evidence type="ECO:0000256" key="5">
    <source>
        <dbReference type="ARBA" id="ARBA00022692"/>
    </source>
</evidence>
<proteinExistence type="inferred from homology"/>
<dbReference type="RefSeq" id="WP_184142816.1">
    <property type="nucleotide sequence ID" value="NZ_JACHIB010000010.1"/>
</dbReference>
<evidence type="ECO:0000256" key="1">
    <source>
        <dbReference type="ARBA" id="ARBA00004442"/>
    </source>
</evidence>
<keyword evidence="3" id="KW-0813">Transport</keyword>
<accession>A0A7W9TP26</accession>
<dbReference type="PANTHER" id="PTHR30026">
    <property type="entry name" value="OUTER MEMBRANE PROTEIN TOLC"/>
    <property type="match status" value="1"/>
</dbReference>
<dbReference type="GO" id="GO:0015562">
    <property type="term" value="F:efflux transmembrane transporter activity"/>
    <property type="evidence" value="ECO:0007669"/>
    <property type="project" value="InterPro"/>
</dbReference>
<dbReference type="InterPro" id="IPR003423">
    <property type="entry name" value="OMP_efflux"/>
</dbReference>
<dbReference type="SUPFAM" id="SSF56954">
    <property type="entry name" value="Outer membrane efflux proteins (OEP)"/>
    <property type="match status" value="1"/>
</dbReference>
<dbReference type="GO" id="GO:0009279">
    <property type="term" value="C:cell outer membrane"/>
    <property type="evidence" value="ECO:0007669"/>
    <property type="project" value="UniProtKB-SubCell"/>
</dbReference>
<dbReference type="EMBL" id="JACHIB010000010">
    <property type="protein sequence ID" value="MBB6083891.1"/>
    <property type="molecule type" value="Genomic_DNA"/>
</dbReference>
<evidence type="ECO:0000256" key="3">
    <source>
        <dbReference type="ARBA" id="ARBA00022448"/>
    </source>
</evidence>
<comment type="caution">
    <text evidence="9">The sequence shown here is derived from an EMBL/GenBank/DDBJ whole genome shotgun (WGS) entry which is preliminary data.</text>
</comment>
<comment type="subcellular location">
    <subcellularLocation>
        <location evidence="1">Cell outer membrane</location>
    </subcellularLocation>
</comment>
<evidence type="ECO:0000256" key="7">
    <source>
        <dbReference type="ARBA" id="ARBA00023237"/>
    </source>
</evidence>
<dbReference type="PANTHER" id="PTHR30026:SF20">
    <property type="entry name" value="OUTER MEMBRANE PROTEIN TOLC"/>
    <property type="match status" value="1"/>
</dbReference>
<gene>
    <name evidence="9" type="ORF">HNR28_001936</name>
</gene>